<dbReference type="Gene3D" id="1.20.120.520">
    <property type="entry name" value="nmb1532 protein domain like"/>
    <property type="match status" value="1"/>
</dbReference>
<comment type="caution">
    <text evidence="2">The sequence shown here is derived from an EMBL/GenBank/DDBJ whole genome shotgun (WGS) entry which is preliminary data.</text>
</comment>
<organism evidence="2 3">
    <name type="scientific">Yinghuangia aomiensis</name>
    <dbReference type="NCBI Taxonomy" id="676205"/>
    <lineage>
        <taxon>Bacteria</taxon>
        <taxon>Bacillati</taxon>
        <taxon>Actinomycetota</taxon>
        <taxon>Actinomycetes</taxon>
        <taxon>Kitasatosporales</taxon>
        <taxon>Streptomycetaceae</taxon>
        <taxon>Yinghuangia</taxon>
    </lineage>
</organism>
<feature type="region of interest" description="Disordered" evidence="1">
    <location>
        <begin position="1"/>
        <end position="20"/>
    </location>
</feature>
<feature type="compositionally biased region" description="Pro residues" evidence="1">
    <location>
        <begin position="1"/>
        <end position="11"/>
    </location>
</feature>
<evidence type="ECO:0000313" key="3">
    <source>
        <dbReference type="Proteomes" id="UP001500466"/>
    </source>
</evidence>
<keyword evidence="3" id="KW-1185">Reference proteome</keyword>
<accession>A0ABP9H226</accession>
<name>A0ABP9H226_9ACTN</name>
<dbReference type="Proteomes" id="UP001500466">
    <property type="component" value="Unassembled WGS sequence"/>
</dbReference>
<sequence>MSPMYPAPTFPGVPGTPSASAGKTDALALLRDSLSSASGANWLETLRSGLRQLRTDLHEHIAATEGPDGLYDEVGRSDPRLACTATRLRREHGRLSAIVDELSADAAHEPVDPGWLNSARPRIRDLVRQWGSHRRRDTQLAYDSVSLDIGGQD</sequence>
<evidence type="ECO:0008006" key="4">
    <source>
        <dbReference type="Google" id="ProtNLM"/>
    </source>
</evidence>
<reference evidence="3" key="1">
    <citation type="journal article" date="2019" name="Int. J. Syst. Evol. Microbiol.">
        <title>The Global Catalogue of Microorganisms (GCM) 10K type strain sequencing project: providing services to taxonomists for standard genome sequencing and annotation.</title>
        <authorList>
            <consortium name="The Broad Institute Genomics Platform"/>
            <consortium name="The Broad Institute Genome Sequencing Center for Infectious Disease"/>
            <person name="Wu L."/>
            <person name="Ma J."/>
        </authorList>
    </citation>
    <scope>NUCLEOTIDE SEQUENCE [LARGE SCALE GENOMIC DNA]</scope>
    <source>
        <strain evidence="3">JCM 17986</strain>
    </source>
</reference>
<protein>
    <recommendedName>
        <fullName evidence="4">Hemerythrin HHE cation binding domain-containing protein</fullName>
    </recommendedName>
</protein>
<evidence type="ECO:0000256" key="1">
    <source>
        <dbReference type="SAM" id="MobiDB-lite"/>
    </source>
</evidence>
<proteinExistence type="predicted"/>
<gene>
    <name evidence="2" type="ORF">GCM10023205_24170</name>
</gene>
<dbReference type="RefSeq" id="WP_345675394.1">
    <property type="nucleotide sequence ID" value="NZ_BAABHS010000007.1"/>
</dbReference>
<dbReference type="EMBL" id="BAABHS010000007">
    <property type="protein sequence ID" value="GAA4960143.1"/>
    <property type="molecule type" value="Genomic_DNA"/>
</dbReference>
<evidence type="ECO:0000313" key="2">
    <source>
        <dbReference type="EMBL" id="GAA4960143.1"/>
    </source>
</evidence>